<dbReference type="EMBL" id="QQAH01000005">
    <property type="protein sequence ID" value="RDD82460.1"/>
    <property type="molecule type" value="Genomic_DNA"/>
</dbReference>
<feature type="domain" description="Glycosyltransferase subfamily 4-like N-terminal" evidence="2">
    <location>
        <begin position="15"/>
        <end position="145"/>
    </location>
</feature>
<evidence type="ECO:0000256" key="1">
    <source>
        <dbReference type="SAM" id="Coils"/>
    </source>
</evidence>
<proteinExistence type="predicted"/>
<sequence>MRILITNNTLGSRAGSELYVRDIALALLKRGHQPIAYSSMLGAVAEELRMATIPVIDDLASLALAPDIIHGQHHLDAMAAMLHFPDTPAIYFCHGWIPWEEMAPEFPTIRRYIAVDDLCVERLHSTQGIAPERIRVIRNFVDLERFKLHAPLPVKPRRALVFSNYVGEGDILSNLRQACTARGIELDLIGLASGHSENQPERILGQYDIVFAKARCALEALASGTAVIVCDAAGLGEMVTPDNYETLRRLNFGIRCLRNPLSPDLIGKELDRYDAAQSREVSLRVRAEAGIEDAIDLLLNTYQEAIAEPCERLLSKESFLMPASRYLWRVANAIKVRSPTTARALTEAEAVSAAARARAEQAEHHLAEQKLQLVQLDAALSEQRQKVTEVNSALSEQQQNVALIGAALFEQRQRSDLLEQERWQHESLKHAISQRDDEITAMKQAASQRDDEISAMKQALSRYESEITAIRRSTLWPLVNGLYRLKERLWNTPMAALKARKAR</sequence>
<dbReference type="SUPFAM" id="SSF53756">
    <property type="entry name" value="UDP-Glycosyltransferase/glycogen phosphorylase"/>
    <property type="match status" value="1"/>
</dbReference>
<dbReference type="RefSeq" id="WP_114844523.1">
    <property type="nucleotide sequence ID" value="NZ_JBHSPE010000001.1"/>
</dbReference>
<protein>
    <recommendedName>
        <fullName evidence="2">Glycosyltransferase subfamily 4-like N-terminal domain-containing protein</fullName>
    </recommendedName>
</protein>
<name>A0A369US57_9GAMM</name>
<dbReference type="GO" id="GO:0016757">
    <property type="term" value="F:glycosyltransferase activity"/>
    <property type="evidence" value="ECO:0007669"/>
    <property type="project" value="UniProtKB-ARBA"/>
</dbReference>
<dbReference type="AlphaFoldDB" id="A0A369US57"/>
<accession>A0A369US57</accession>
<dbReference type="OrthoDB" id="8993606at2"/>
<keyword evidence="1" id="KW-0175">Coiled coil</keyword>
<dbReference type="Proteomes" id="UP000253782">
    <property type="component" value="Unassembled WGS sequence"/>
</dbReference>
<gene>
    <name evidence="3" type="ORF">DVJ77_05805</name>
</gene>
<reference evidence="3 4" key="1">
    <citation type="submission" date="2018-07" db="EMBL/GenBank/DDBJ databases">
        <title>Dyella tabacisoli L4-6T, whole genome shotgun sequence.</title>
        <authorList>
            <person name="Zhou X.-K."/>
            <person name="Li W.-J."/>
            <person name="Duan Y.-Q."/>
        </authorList>
    </citation>
    <scope>NUCLEOTIDE SEQUENCE [LARGE SCALE GENOMIC DNA]</scope>
    <source>
        <strain evidence="3 4">L4-6</strain>
    </source>
</reference>
<feature type="coiled-coil region" evidence="1">
    <location>
        <begin position="352"/>
        <end position="400"/>
    </location>
</feature>
<evidence type="ECO:0000313" key="3">
    <source>
        <dbReference type="EMBL" id="RDD82460.1"/>
    </source>
</evidence>
<evidence type="ECO:0000313" key="4">
    <source>
        <dbReference type="Proteomes" id="UP000253782"/>
    </source>
</evidence>
<keyword evidence="4" id="KW-1185">Reference proteome</keyword>
<dbReference type="Gene3D" id="3.40.50.2000">
    <property type="entry name" value="Glycogen Phosphorylase B"/>
    <property type="match status" value="1"/>
</dbReference>
<comment type="caution">
    <text evidence="3">The sequence shown here is derived from an EMBL/GenBank/DDBJ whole genome shotgun (WGS) entry which is preliminary data.</text>
</comment>
<dbReference type="Pfam" id="PF13439">
    <property type="entry name" value="Glyco_transf_4"/>
    <property type="match status" value="1"/>
</dbReference>
<evidence type="ECO:0000259" key="2">
    <source>
        <dbReference type="Pfam" id="PF13439"/>
    </source>
</evidence>
<organism evidence="3 4">
    <name type="scientific">Dyella tabacisoli</name>
    <dbReference type="NCBI Taxonomy" id="2282381"/>
    <lineage>
        <taxon>Bacteria</taxon>
        <taxon>Pseudomonadati</taxon>
        <taxon>Pseudomonadota</taxon>
        <taxon>Gammaproteobacteria</taxon>
        <taxon>Lysobacterales</taxon>
        <taxon>Rhodanobacteraceae</taxon>
        <taxon>Dyella</taxon>
    </lineage>
</organism>
<dbReference type="InterPro" id="IPR028098">
    <property type="entry name" value="Glyco_trans_4-like_N"/>
</dbReference>